<accession>A0ABX6UAH0</accession>
<dbReference type="EMBL" id="CP030057">
    <property type="protein sequence ID" value="QOZ58273.1"/>
    <property type="molecule type" value="Genomic_DNA"/>
</dbReference>
<dbReference type="Proteomes" id="UP000593880">
    <property type="component" value="Chromosome"/>
</dbReference>
<gene>
    <name evidence="2" type="ORF">XH86_05600</name>
</gene>
<organism evidence="2 3">
    <name type="scientific">Bradyrhizobium guangdongense</name>
    <dbReference type="NCBI Taxonomy" id="1325090"/>
    <lineage>
        <taxon>Bacteria</taxon>
        <taxon>Pseudomonadati</taxon>
        <taxon>Pseudomonadota</taxon>
        <taxon>Alphaproteobacteria</taxon>
        <taxon>Hyphomicrobiales</taxon>
        <taxon>Nitrobacteraceae</taxon>
        <taxon>Bradyrhizobium</taxon>
    </lineage>
</organism>
<protein>
    <submittedName>
        <fullName evidence="2">Uncharacterized protein</fullName>
    </submittedName>
</protein>
<proteinExistence type="predicted"/>
<sequence>MIGPSLGPSTVPRDRLMSFKHPHPMLGSPTPTQAERGCAIMTQPPLIFRSGWTKHAAPAQAG</sequence>
<reference evidence="2 3" key="1">
    <citation type="submission" date="2018-06" db="EMBL/GenBank/DDBJ databases">
        <title>Comparative genomics of rhizobia nodulating Arachis hypogaea in China.</title>
        <authorList>
            <person name="Li Y."/>
        </authorList>
    </citation>
    <scope>NUCLEOTIDE SEQUENCE [LARGE SCALE GENOMIC DNA]</scope>
    <source>
        <strain evidence="2 3">CCBAU 51658</strain>
    </source>
</reference>
<evidence type="ECO:0000313" key="3">
    <source>
        <dbReference type="Proteomes" id="UP000593880"/>
    </source>
</evidence>
<keyword evidence="3" id="KW-1185">Reference proteome</keyword>
<feature type="region of interest" description="Disordered" evidence="1">
    <location>
        <begin position="1"/>
        <end position="35"/>
    </location>
</feature>
<name>A0ABX6UAH0_9BRAD</name>
<evidence type="ECO:0000313" key="2">
    <source>
        <dbReference type="EMBL" id="QOZ58273.1"/>
    </source>
</evidence>
<evidence type="ECO:0000256" key="1">
    <source>
        <dbReference type="SAM" id="MobiDB-lite"/>
    </source>
</evidence>